<name>A0A368UFS8_9STRE</name>
<proteinExistence type="predicted"/>
<accession>A0A368UFS8</accession>
<dbReference type="EMBL" id="NETH01000003">
    <property type="protein sequence ID" value="RCW17835.1"/>
    <property type="molecule type" value="Genomic_DNA"/>
</dbReference>
<dbReference type="Proteomes" id="UP000253215">
    <property type="component" value="Unassembled WGS sequence"/>
</dbReference>
<gene>
    <name evidence="1" type="ORF">CAC02_01015</name>
</gene>
<sequence>MLGIAILVLLGDGIVATNALKNTKAFWAEELLIQSLIRWQEGSAHLICLPYHQRLSKQAFGLLF</sequence>
<evidence type="ECO:0000313" key="1">
    <source>
        <dbReference type="EMBL" id="RCW17835.1"/>
    </source>
</evidence>
<evidence type="ECO:0000313" key="2">
    <source>
        <dbReference type="Proteomes" id="UP000253215"/>
    </source>
</evidence>
<protein>
    <submittedName>
        <fullName evidence="1">Uncharacterized protein</fullName>
    </submittedName>
</protein>
<reference evidence="1 2" key="1">
    <citation type="journal article" date="2018" name="Sci. Rep.">
        <title>Network-guided genomic and metagenomic analysis of the faecal microbiota of the critically endangered kakapo.</title>
        <authorList>
            <person name="Waite D.W."/>
            <person name="Dsouza M."/>
            <person name="Sekiguchi Y."/>
            <person name="Hugenholtz P."/>
            <person name="Taylor M.W."/>
        </authorList>
    </citation>
    <scope>NUCLEOTIDE SEQUENCE [LARGE SCALE GENOMIC DNA]</scope>
    <source>
        <strain evidence="1 2">BI02</strain>
    </source>
</reference>
<dbReference type="AlphaFoldDB" id="A0A368UFS8"/>
<comment type="caution">
    <text evidence="1">The sequence shown here is derived from an EMBL/GenBank/DDBJ whole genome shotgun (WGS) entry which is preliminary data.</text>
</comment>
<organism evidence="1 2">
    <name type="scientific">Streptococcus gallolyticus</name>
    <dbReference type="NCBI Taxonomy" id="315405"/>
    <lineage>
        <taxon>Bacteria</taxon>
        <taxon>Bacillati</taxon>
        <taxon>Bacillota</taxon>
        <taxon>Bacilli</taxon>
        <taxon>Lactobacillales</taxon>
        <taxon>Streptococcaceae</taxon>
        <taxon>Streptococcus</taxon>
    </lineage>
</organism>